<sequence length="156" mass="17160">MRFRFIPPSRQPRATRSARPAFPFKRIHHFLASHGVFADPRDASALSETDASAAVVVVTDGHLALRNVLHSEAAHRGLRDCSGLAAMATGDAEDGRKRDSMPGLASRAPWCRYHEVAGLARRELRRIHARSGDEESEAVKLLSGIDSLERAREGRT</sequence>
<dbReference type="AlphaFoldDB" id="A0A448X6I9"/>
<proteinExistence type="predicted"/>
<organism evidence="1 2">
    <name type="scientific">Protopolystoma xenopodis</name>
    <dbReference type="NCBI Taxonomy" id="117903"/>
    <lineage>
        <taxon>Eukaryota</taxon>
        <taxon>Metazoa</taxon>
        <taxon>Spiralia</taxon>
        <taxon>Lophotrochozoa</taxon>
        <taxon>Platyhelminthes</taxon>
        <taxon>Monogenea</taxon>
        <taxon>Polyopisthocotylea</taxon>
        <taxon>Polystomatidea</taxon>
        <taxon>Polystomatidae</taxon>
        <taxon>Protopolystoma</taxon>
    </lineage>
</organism>
<dbReference type="EMBL" id="CAAALY010102481">
    <property type="protein sequence ID" value="VEL29368.1"/>
    <property type="molecule type" value="Genomic_DNA"/>
</dbReference>
<evidence type="ECO:0000313" key="2">
    <source>
        <dbReference type="Proteomes" id="UP000784294"/>
    </source>
</evidence>
<gene>
    <name evidence="1" type="ORF">PXEA_LOCUS22808</name>
</gene>
<evidence type="ECO:0000313" key="1">
    <source>
        <dbReference type="EMBL" id="VEL29368.1"/>
    </source>
</evidence>
<dbReference type="Proteomes" id="UP000784294">
    <property type="component" value="Unassembled WGS sequence"/>
</dbReference>
<protein>
    <submittedName>
        <fullName evidence="1">Uncharacterized protein</fullName>
    </submittedName>
</protein>
<accession>A0A448X6I9</accession>
<keyword evidence="2" id="KW-1185">Reference proteome</keyword>
<name>A0A448X6I9_9PLAT</name>
<comment type="caution">
    <text evidence="1">The sequence shown here is derived from an EMBL/GenBank/DDBJ whole genome shotgun (WGS) entry which is preliminary data.</text>
</comment>
<reference evidence="1" key="1">
    <citation type="submission" date="2018-11" db="EMBL/GenBank/DDBJ databases">
        <authorList>
            <consortium name="Pathogen Informatics"/>
        </authorList>
    </citation>
    <scope>NUCLEOTIDE SEQUENCE</scope>
</reference>